<gene>
    <name evidence="5" type="ORF">H6P81_001031</name>
</gene>
<dbReference type="InterPro" id="IPR015797">
    <property type="entry name" value="NUDIX_hydrolase-like_dom_sf"/>
</dbReference>
<keyword evidence="6" id="KW-1185">Reference proteome</keyword>
<organism evidence="5 6">
    <name type="scientific">Aristolochia fimbriata</name>
    <name type="common">White veined hardy Dutchman's pipe vine</name>
    <dbReference type="NCBI Taxonomy" id="158543"/>
    <lineage>
        <taxon>Eukaryota</taxon>
        <taxon>Viridiplantae</taxon>
        <taxon>Streptophyta</taxon>
        <taxon>Embryophyta</taxon>
        <taxon>Tracheophyta</taxon>
        <taxon>Spermatophyta</taxon>
        <taxon>Magnoliopsida</taxon>
        <taxon>Magnoliidae</taxon>
        <taxon>Piperales</taxon>
        <taxon>Aristolochiaceae</taxon>
        <taxon>Aristolochia</taxon>
    </lineage>
</organism>
<feature type="domain" description="Nudix hydrolase" evidence="4">
    <location>
        <begin position="178"/>
        <end position="308"/>
    </location>
</feature>
<reference evidence="5 6" key="1">
    <citation type="submission" date="2021-07" db="EMBL/GenBank/DDBJ databases">
        <title>The Aristolochia fimbriata genome: insights into angiosperm evolution, floral development and chemical biosynthesis.</title>
        <authorList>
            <person name="Jiao Y."/>
        </authorList>
    </citation>
    <scope>NUCLEOTIDE SEQUENCE [LARGE SCALE GENOMIC DNA]</scope>
    <source>
        <strain evidence="5">IBCAS-2021</strain>
        <tissue evidence="5">Leaf</tissue>
    </source>
</reference>
<dbReference type="PROSITE" id="PS51462">
    <property type="entry name" value="NUDIX"/>
    <property type="match status" value="1"/>
</dbReference>
<evidence type="ECO:0000313" key="5">
    <source>
        <dbReference type="EMBL" id="KAG9456523.1"/>
    </source>
</evidence>
<evidence type="ECO:0000259" key="4">
    <source>
        <dbReference type="PROSITE" id="PS51462"/>
    </source>
</evidence>
<dbReference type="EMBL" id="JAINDJ010000002">
    <property type="protein sequence ID" value="KAG9456523.1"/>
    <property type="molecule type" value="Genomic_DNA"/>
</dbReference>
<keyword evidence="2" id="KW-0479">Metal-binding</keyword>
<evidence type="ECO:0000313" key="6">
    <source>
        <dbReference type="Proteomes" id="UP000825729"/>
    </source>
</evidence>
<dbReference type="PROSITE" id="PS00893">
    <property type="entry name" value="NUDIX_BOX"/>
    <property type="match status" value="1"/>
</dbReference>
<dbReference type="PRINTS" id="PR01356">
    <property type="entry name" value="GFGPROTEIN"/>
</dbReference>
<keyword evidence="3" id="KW-0378">Hydrolase</keyword>
<evidence type="ECO:0000256" key="1">
    <source>
        <dbReference type="ARBA" id="ARBA00005582"/>
    </source>
</evidence>
<name>A0AAV7F6A7_ARIFI</name>
<dbReference type="GO" id="GO:0035529">
    <property type="term" value="F:NADH pyrophosphatase activity"/>
    <property type="evidence" value="ECO:0007669"/>
    <property type="project" value="TreeGrafter"/>
</dbReference>
<dbReference type="Gene3D" id="3.90.79.10">
    <property type="entry name" value="Nucleoside Triphosphate Pyrophosphohydrolase"/>
    <property type="match status" value="1"/>
</dbReference>
<proteinExistence type="inferred from homology"/>
<dbReference type="InterPro" id="IPR000086">
    <property type="entry name" value="NUDIX_hydrolase_dom"/>
</dbReference>
<comment type="similarity">
    <text evidence="1">Belongs to the Nudix hydrolase family.</text>
</comment>
<dbReference type="AlphaFoldDB" id="A0AAV7F6A7"/>
<evidence type="ECO:0000256" key="2">
    <source>
        <dbReference type="ARBA" id="ARBA00022723"/>
    </source>
</evidence>
<dbReference type="InterPro" id="IPR040618">
    <property type="entry name" value="Pre-Nudix"/>
</dbReference>
<comment type="caution">
    <text evidence="5">The sequence shown here is derived from an EMBL/GenBank/DDBJ whole genome shotgun (WGS) entry which is preliminary data.</text>
</comment>
<dbReference type="GO" id="GO:0051287">
    <property type="term" value="F:NAD binding"/>
    <property type="evidence" value="ECO:0007669"/>
    <property type="project" value="TreeGrafter"/>
</dbReference>
<evidence type="ECO:0000256" key="3">
    <source>
        <dbReference type="ARBA" id="ARBA00022801"/>
    </source>
</evidence>
<dbReference type="GO" id="GO:0047631">
    <property type="term" value="F:ADP-ribose diphosphatase activity"/>
    <property type="evidence" value="ECO:0007669"/>
    <property type="project" value="TreeGrafter"/>
</dbReference>
<dbReference type="InterPro" id="IPR020084">
    <property type="entry name" value="NUDIX_hydrolase_CS"/>
</dbReference>
<dbReference type="SUPFAM" id="SSF55811">
    <property type="entry name" value="Nudix"/>
    <property type="match status" value="1"/>
</dbReference>
<sequence length="348" mass="38896">MALDLKLPNSSFFHSPLNAELPSAKNHCSVSIAGGLVFKAGNLGIRHPSSSNYFSTLWPCRIPHKRDRVLNVLSPDKSMNQRTIELLEAQEDEYEGIIIDPDCLPMSANAFVAALRTSIPAWKQMGKKGLWLKILAEQADLVPIAIKEGFSYHHAEPGYVMLTYWIPKGPCLLPSSASHQIGVGGFVLNDKKEVLVVKEKQCPCQCSGIWKFPTGFINQSEELFTGVVREVKEETGIDTVFLEVIAIRHAHEVLFGKSDLLFICMLKPLSFEISIDESELEAAKWMPLDEFLSQPFYQDDCMSRKVVDLCVAMHENRFRGLSAHEVVSELDGKLSFLYYGSNNGSNED</sequence>
<accession>A0AAV7F6A7</accession>
<dbReference type="FunFam" id="3.90.79.10:FF:000015">
    <property type="entry name" value="Nudix hydrolase 8"/>
    <property type="match status" value="1"/>
</dbReference>
<dbReference type="Gene3D" id="3.40.630.30">
    <property type="match status" value="1"/>
</dbReference>
<dbReference type="GO" id="GO:0046872">
    <property type="term" value="F:metal ion binding"/>
    <property type="evidence" value="ECO:0007669"/>
    <property type="project" value="UniProtKB-KW"/>
</dbReference>
<dbReference type="FunFam" id="3.40.630.30:FF:000016">
    <property type="entry name" value="nudix hydrolase 2"/>
    <property type="match status" value="1"/>
</dbReference>
<dbReference type="InterPro" id="IPR003293">
    <property type="entry name" value="Nudix_hydrolase6-like"/>
</dbReference>
<dbReference type="Proteomes" id="UP000825729">
    <property type="component" value="Unassembled WGS sequence"/>
</dbReference>
<protein>
    <recommendedName>
        <fullName evidence="4">Nudix hydrolase domain-containing protein</fullName>
    </recommendedName>
</protein>
<dbReference type="PANTHER" id="PTHR13994">
    <property type="entry name" value="NUDIX HYDROLASE RELATED"/>
    <property type="match status" value="1"/>
</dbReference>
<dbReference type="Pfam" id="PF18290">
    <property type="entry name" value="Nudix_hydro"/>
    <property type="match status" value="1"/>
</dbReference>
<dbReference type="PANTHER" id="PTHR13994:SF53">
    <property type="entry name" value="NUDIX HYDROLASE 8-LIKE"/>
    <property type="match status" value="1"/>
</dbReference>
<dbReference type="Pfam" id="PF00293">
    <property type="entry name" value="NUDIX"/>
    <property type="match status" value="1"/>
</dbReference>
<dbReference type="CDD" id="cd04670">
    <property type="entry name" value="NUDIX_ASFGF2_Nudt6"/>
    <property type="match status" value="1"/>
</dbReference>